<reference evidence="11" key="4">
    <citation type="submission" date="2024-05" db="EMBL/GenBank/DDBJ databases">
        <authorList>
            <person name="Sun Q."/>
            <person name="Zhou Y."/>
        </authorList>
    </citation>
    <scope>NUCLEOTIDE SEQUENCE</scope>
    <source>
        <strain evidence="11">CGMCC 1.10832</strain>
    </source>
</reference>
<evidence type="ECO:0000256" key="7">
    <source>
        <dbReference type="ARBA" id="ARBA00023204"/>
    </source>
</evidence>
<dbReference type="EMBL" id="PYVU01000164">
    <property type="protein sequence ID" value="PTB93499.1"/>
    <property type="molecule type" value="Genomic_DNA"/>
</dbReference>
<keyword evidence="5 12" id="KW-0808">Transferase</keyword>
<dbReference type="Proteomes" id="UP000636010">
    <property type="component" value="Unassembled WGS sequence"/>
</dbReference>
<keyword evidence="14" id="KW-1185">Reference proteome</keyword>
<gene>
    <name evidence="11" type="primary">ogt</name>
    <name evidence="12" type="ORF">C9994_12990</name>
    <name evidence="11" type="ORF">GCM10011506_10200</name>
</gene>
<dbReference type="EC" id="2.1.1.63" evidence="3"/>
<dbReference type="Gene3D" id="1.10.10.10">
    <property type="entry name" value="Winged helix-like DNA-binding domain superfamily/Winged helix DNA-binding domain"/>
    <property type="match status" value="1"/>
</dbReference>
<dbReference type="InterPro" id="IPR001497">
    <property type="entry name" value="MethylDNA_cys_MeTrfase_AS"/>
</dbReference>
<dbReference type="GO" id="GO:0032259">
    <property type="term" value="P:methylation"/>
    <property type="evidence" value="ECO:0007669"/>
    <property type="project" value="UniProtKB-KW"/>
</dbReference>
<keyword evidence="7" id="KW-0234">DNA repair</keyword>
<evidence type="ECO:0000313" key="11">
    <source>
        <dbReference type="EMBL" id="GGC26719.1"/>
    </source>
</evidence>
<dbReference type="AlphaFoldDB" id="A0A2T4DI45"/>
<keyword evidence="6" id="KW-0227">DNA damage</keyword>
<dbReference type="GO" id="GO:0006281">
    <property type="term" value="P:DNA repair"/>
    <property type="evidence" value="ECO:0007669"/>
    <property type="project" value="UniProtKB-KW"/>
</dbReference>
<dbReference type="PANTHER" id="PTHR10815:SF13">
    <property type="entry name" value="METHYLATED-DNA--PROTEIN-CYSTEINE METHYLTRANSFERASE"/>
    <property type="match status" value="1"/>
</dbReference>
<dbReference type="Pfam" id="PF02870">
    <property type="entry name" value="Methyltransf_1N"/>
    <property type="match status" value="1"/>
</dbReference>
<dbReference type="InterPro" id="IPR036631">
    <property type="entry name" value="MGMT_N_sf"/>
</dbReference>
<dbReference type="Gene3D" id="3.30.160.70">
    <property type="entry name" value="Methylated DNA-protein cysteine methyltransferase domain"/>
    <property type="match status" value="1"/>
</dbReference>
<evidence type="ECO:0000256" key="4">
    <source>
        <dbReference type="ARBA" id="ARBA00022603"/>
    </source>
</evidence>
<name>A0A2T4DI45_9BACT</name>
<feature type="domain" description="Methylated-DNA-[protein]-cysteine S-methyltransferase DNA binding" evidence="9">
    <location>
        <begin position="73"/>
        <end position="152"/>
    </location>
</feature>
<protein>
    <recommendedName>
        <fullName evidence="3">methylated-DNA--[protein]-cysteine S-methyltransferase</fullName>
        <ecNumber evidence="3">2.1.1.63</ecNumber>
    </recommendedName>
</protein>
<dbReference type="RefSeq" id="WP_188460884.1">
    <property type="nucleotide sequence ID" value="NZ_BAABHU010000003.1"/>
</dbReference>
<dbReference type="PROSITE" id="PS00374">
    <property type="entry name" value="MGMT"/>
    <property type="match status" value="1"/>
</dbReference>
<dbReference type="InterPro" id="IPR036388">
    <property type="entry name" value="WH-like_DNA-bd_sf"/>
</dbReference>
<evidence type="ECO:0000256" key="3">
    <source>
        <dbReference type="ARBA" id="ARBA00011918"/>
    </source>
</evidence>
<dbReference type="GO" id="GO:0003908">
    <property type="term" value="F:methylated-DNA-[protein]-cysteine S-methyltransferase activity"/>
    <property type="evidence" value="ECO:0007669"/>
    <property type="project" value="UniProtKB-EC"/>
</dbReference>
<dbReference type="SUPFAM" id="SSF53155">
    <property type="entry name" value="Methylated DNA-protein cysteine methyltransferase domain"/>
    <property type="match status" value="1"/>
</dbReference>
<reference evidence="14" key="3">
    <citation type="journal article" date="2019" name="Int. J. Syst. Evol. Microbiol.">
        <title>The Global Catalogue of Microorganisms (GCM) 10K type strain sequencing project: providing services to taxonomists for standard genome sequencing and annotation.</title>
        <authorList>
            <consortium name="The Broad Institute Genomics Platform"/>
            <consortium name="The Broad Institute Genome Sequencing Center for Infectious Disease"/>
            <person name="Wu L."/>
            <person name="Ma J."/>
        </authorList>
    </citation>
    <scope>NUCLEOTIDE SEQUENCE [LARGE SCALE GENOMIC DNA]</scope>
    <source>
        <strain evidence="14">CGMCC 1.10832</strain>
    </source>
</reference>
<dbReference type="SUPFAM" id="SSF46767">
    <property type="entry name" value="Methylated DNA-protein cysteine methyltransferase, C-terminal domain"/>
    <property type="match status" value="1"/>
</dbReference>
<dbReference type="CDD" id="cd06445">
    <property type="entry name" value="ATase"/>
    <property type="match status" value="1"/>
</dbReference>
<evidence type="ECO:0000256" key="2">
    <source>
        <dbReference type="ARBA" id="ARBA00008711"/>
    </source>
</evidence>
<dbReference type="FunFam" id="1.10.10.10:FF:000214">
    <property type="entry name" value="Methylated-DNA--protein-cysteine methyltransferase"/>
    <property type="match status" value="1"/>
</dbReference>
<dbReference type="Pfam" id="PF01035">
    <property type="entry name" value="DNA_binding_1"/>
    <property type="match status" value="1"/>
</dbReference>
<keyword evidence="4 12" id="KW-0489">Methyltransferase</keyword>
<evidence type="ECO:0000256" key="5">
    <source>
        <dbReference type="ARBA" id="ARBA00022679"/>
    </source>
</evidence>
<dbReference type="InterPro" id="IPR036217">
    <property type="entry name" value="MethylDNA_cys_MeTrfase_DNAb"/>
</dbReference>
<accession>A0A2T4DI45</accession>
<evidence type="ECO:0000259" key="9">
    <source>
        <dbReference type="Pfam" id="PF01035"/>
    </source>
</evidence>
<dbReference type="InterPro" id="IPR008332">
    <property type="entry name" value="MethylG_MeTrfase_N"/>
</dbReference>
<evidence type="ECO:0000256" key="1">
    <source>
        <dbReference type="ARBA" id="ARBA00001286"/>
    </source>
</evidence>
<dbReference type="Proteomes" id="UP000240608">
    <property type="component" value="Unassembled WGS sequence"/>
</dbReference>
<sequence>MSHNSYYYLQTPLGFLKVEVLKNKLIAISFVDEKQETSGIKPEVIMQLEQQLQEYFNGLRKKFTVPYLLQGTEFQIQVWEKLNEIACGKTISYGKFAAQLGDIKKIRAVANAIGKNPLPIIIPCHRVVGAQGQLTGYLGGLQRKKILIETEHQKQLNLFAK</sequence>
<reference evidence="11" key="1">
    <citation type="journal article" date="2014" name="Int. J. Syst. Evol. Microbiol.">
        <title>Complete genome of a new Firmicutes species belonging to the dominant human colonic microbiota ('Ruminococcus bicirculans') reveals two chromosomes and a selective capacity to utilize plant glucans.</title>
        <authorList>
            <consortium name="NISC Comparative Sequencing Program"/>
            <person name="Wegmann U."/>
            <person name="Louis P."/>
            <person name="Goesmann A."/>
            <person name="Henrissat B."/>
            <person name="Duncan S.H."/>
            <person name="Flint H.J."/>
        </authorList>
    </citation>
    <scope>NUCLEOTIDE SEQUENCE</scope>
    <source>
        <strain evidence="11">CGMCC 1.10832</strain>
    </source>
</reference>
<comment type="catalytic activity">
    <reaction evidence="8">
        <text>a 6-O-methyl-2'-deoxyguanosine in DNA + L-cysteinyl-[protein] = S-methyl-L-cysteinyl-[protein] + a 2'-deoxyguanosine in DNA</text>
        <dbReference type="Rhea" id="RHEA:24000"/>
        <dbReference type="Rhea" id="RHEA-COMP:10131"/>
        <dbReference type="Rhea" id="RHEA-COMP:10132"/>
        <dbReference type="Rhea" id="RHEA-COMP:11367"/>
        <dbReference type="Rhea" id="RHEA-COMP:11368"/>
        <dbReference type="ChEBI" id="CHEBI:29950"/>
        <dbReference type="ChEBI" id="CHEBI:82612"/>
        <dbReference type="ChEBI" id="CHEBI:85445"/>
        <dbReference type="ChEBI" id="CHEBI:85448"/>
        <dbReference type="EC" id="2.1.1.63"/>
    </reaction>
</comment>
<evidence type="ECO:0000313" key="13">
    <source>
        <dbReference type="Proteomes" id="UP000240608"/>
    </source>
</evidence>
<comment type="similarity">
    <text evidence="2">Belongs to the MGMT family.</text>
</comment>
<proteinExistence type="inferred from homology"/>
<feature type="domain" description="Methylguanine DNA methyltransferase ribonuclease-like" evidence="10">
    <location>
        <begin position="6"/>
        <end position="66"/>
    </location>
</feature>
<comment type="caution">
    <text evidence="12">The sequence shown here is derived from an EMBL/GenBank/DDBJ whole genome shotgun (WGS) entry which is preliminary data.</text>
</comment>
<reference evidence="12 13" key="2">
    <citation type="submission" date="2018-03" db="EMBL/GenBank/DDBJ databases">
        <title>Cross-interface Injection: A General Nanoliter Liquid Handling Method Applied to Single Cells Genome Amplification Automated Nanoliter Liquid Handling Applied to Single Cell Multiple Displacement Amplification.</title>
        <authorList>
            <person name="Yun J."/>
            <person name="Xu P."/>
            <person name="Xu J."/>
            <person name="Dai X."/>
            <person name="Wang Y."/>
            <person name="Zheng X."/>
            <person name="Cao C."/>
            <person name="Yi Q."/>
            <person name="Zhu Y."/>
            <person name="Wang L."/>
            <person name="Dong Z."/>
            <person name="Huang Y."/>
            <person name="Huang L."/>
            <person name="Du W."/>
        </authorList>
    </citation>
    <scope>NUCLEOTIDE SEQUENCE [LARGE SCALE GENOMIC DNA]</scope>
    <source>
        <strain evidence="12 13">Z-D1-2</strain>
    </source>
</reference>
<dbReference type="InterPro" id="IPR014048">
    <property type="entry name" value="MethylDNA_cys_MeTrfase_DNA-bd"/>
</dbReference>
<evidence type="ECO:0000313" key="14">
    <source>
        <dbReference type="Proteomes" id="UP000636010"/>
    </source>
</evidence>
<dbReference type="NCBIfam" id="TIGR00589">
    <property type="entry name" value="ogt"/>
    <property type="match status" value="1"/>
</dbReference>
<evidence type="ECO:0000259" key="10">
    <source>
        <dbReference type="Pfam" id="PF02870"/>
    </source>
</evidence>
<evidence type="ECO:0000256" key="8">
    <source>
        <dbReference type="ARBA" id="ARBA00049348"/>
    </source>
</evidence>
<evidence type="ECO:0000256" key="6">
    <source>
        <dbReference type="ARBA" id="ARBA00022763"/>
    </source>
</evidence>
<dbReference type="PANTHER" id="PTHR10815">
    <property type="entry name" value="METHYLATED-DNA--PROTEIN-CYSTEINE METHYLTRANSFERASE"/>
    <property type="match status" value="1"/>
</dbReference>
<organism evidence="12 13">
    <name type="scientific">Marivirga lumbricoides</name>
    <dbReference type="NCBI Taxonomy" id="1046115"/>
    <lineage>
        <taxon>Bacteria</taxon>
        <taxon>Pseudomonadati</taxon>
        <taxon>Bacteroidota</taxon>
        <taxon>Cytophagia</taxon>
        <taxon>Cytophagales</taxon>
        <taxon>Marivirgaceae</taxon>
        <taxon>Marivirga</taxon>
    </lineage>
</organism>
<evidence type="ECO:0000313" key="12">
    <source>
        <dbReference type="EMBL" id="PTB93499.1"/>
    </source>
</evidence>
<dbReference type="EMBL" id="BMEC01000003">
    <property type="protein sequence ID" value="GGC26719.1"/>
    <property type="molecule type" value="Genomic_DNA"/>
</dbReference>
<comment type="catalytic activity">
    <reaction evidence="1">
        <text>a 4-O-methyl-thymidine in DNA + L-cysteinyl-[protein] = a thymidine in DNA + S-methyl-L-cysteinyl-[protein]</text>
        <dbReference type="Rhea" id="RHEA:53428"/>
        <dbReference type="Rhea" id="RHEA-COMP:10131"/>
        <dbReference type="Rhea" id="RHEA-COMP:10132"/>
        <dbReference type="Rhea" id="RHEA-COMP:13555"/>
        <dbReference type="Rhea" id="RHEA-COMP:13556"/>
        <dbReference type="ChEBI" id="CHEBI:29950"/>
        <dbReference type="ChEBI" id="CHEBI:82612"/>
        <dbReference type="ChEBI" id="CHEBI:137386"/>
        <dbReference type="ChEBI" id="CHEBI:137387"/>
        <dbReference type="EC" id="2.1.1.63"/>
    </reaction>
</comment>